<evidence type="ECO:0000256" key="4">
    <source>
        <dbReference type="ARBA" id="ARBA00042988"/>
    </source>
</evidence>
<feature type="domain" description="Gfo/Idh/MocA-like oxidoreductase N-terminal" evidence="7">
    <location>
        <begin position="15"/>
        <end position="133"/>
    </location>
</feature>
<dbReference type="PANTHER" id="PTHR22604:SF105">
    <property type="entry name" value="TRANS-1,2-DIHYDROBENZENE-1,2-DIOL DEHYDROGENASE"/>
    <property type="match status" value="1"/>
</dbReference>
<dbReference type="EC" id="1.1.1.179" evidence="3"/>
<comment type="caution">
    <text evidence="9">The sequence shown here is derived from an EMBL/GenBank/DDBJ whole genome shotgun (WGS) entry which is preliminary data.</text>
</comment>
<evidence type="ECO:0000256" key="5">
    <source>
        <dbReference type="ARBA" id="ARBA00049233"/>
    </source>
</evidence>
<dbReference type="PANTHER" id="PTHR22604">
    <property type="entry name" value="OXIDOREDUCTASES"/>
    <property type="match status" value="1"/>
</dbReference>
<comment type="similarity">
    <text evidence="1">Belongs to the Gfo/Idh/MocA family.</text>
</comment>
<dbReference type="SUPFAM" id="SSF51735">
    <property type="entry name" value="NAD(P)-binding Rossmann-fold domains"/>
    <property type="match status" value="2"/>
</dbReference>
<protein>
    <recommendedName>
        <fullName evidence="3">D-xylose 1-dehydrogenase (NADP(+), D-xylono-1,5-lactone-forming)</fullName>
        <ecNumber evidence="3">1.1.1.179</ecNumber>
    </recommendedName>
    <alternativeName>
        <fullName evidence="4">D-xylose-NADP dehydrogenase</fullName>
    </alternativeName>
</protein>
<gene>
    <name evidence="9" type="ORF">P3T76_004237</name>
</gene>
<dbReference type="Pfam" id="PF22725">
    <property type="entry name" value="GFO_IDH_MocA_C3"/>
    <property type="match status" value="2"/>
</dbReference>
<dbReference type="AlphaFoldDB" id="A0AAD9GTK3"/>
<dbReference type="SUPFAM" id="SSF55347">
    <property type="entry name" value="Glyceraldehyde-3-phosphate dehydrogenase-like, C-terminal domain"/>
    <property type="match status" value="2"/>
</dbReference>
<organism evidence="9 10">
    <name type="scientific">Phytophthora citrophthora</name>
    <dbReference type="NCBI Taxonomy" id="4793"/>
    <lineage>
        <taxon>Eukaryota</taxon>
        <taxon>Sar</taxon>
        <taxon>Stramenopiles</taxon>
        <taxon>Oomycota</taxon>
        <taxon>Peronosporomycetes</taxon>
        <taxon>Peronosporales</taxon>
        <taxon>Peronosporaceae</taxon>
        <taxon>Phytophthora</taxon>
    </lineage>
</organism>
<evidence type="ECO:0000256" key="3">
    <source>
        <dbReference type="ARBA" id="ARBA00038984"/>
    </source>
</evidence>
<comment type="catalytic activity">
    <reaction evidence="5">
        <text>D-xylose + NADP(+) = D-xylono-1,5-lactone + NADPH + H(+)</text>
        <dbReference type="Rhea" id="RHEA:22000"/>
        <dbReference type="ChEBI" id="CHEBI:15378"/>
        <dbReference type="ChEBI" id="CHEBI:15867"/>
        <dbReference type="ChEBI" id="CHEBI:53455"/>
        <dbReference type="ChEBI" id="CHEBI:57783"/>
        <dbReference type="ChEBI" id="CHEBI:58349"/>
        <dbReference type="EC" id="1.1.1.179"/>
    </reaction>
</comment>
<feature type="domain" description="GFO/IDH/MocA-like oxidoreductase" evidence="8">
    <location>
        <begin position="475"/>
        <end position="590"/>
    </location>
</feature>
<keyword evidence="10" id="KW-1185">Reference proteome</keyword>
<evidence type="ECO:0000259" key="7">
    <source>
        <dbReference type="Pfam" id="PF01408"/>
    </source>
</evidence>
<dbReference type="Proteomes" id="UP001259832">
    <property type="component" value="Unassembled WGS sequence"/>
</dbReference>
<evidence type="ECO:0000313" key="10">
    <source>
        <dbReference type="Proteomes" id="UP001259832"/>
    </source>
</evidence>
<evidence type="ECO:0000256" key="6">
    <source>
        <dbReference type="SAM" id="MobiDB-lite"/>
    </source>
</evidence>
<dbReference type="InterPro" id="IPR055170">
    <property type="entry name" value="GFO_IDH_MocA-like_dom"/>
</dbReference>
<evidence type="ECO:0000313" key="9">
    <source>
        <dbReference type="EMBL" id="KAK1944325.1"/>
    </source>
</evidence>
<dbReference type="Gene3D" id="3.40.50.720">
    <property type="entry name" value="NAD(P)-binding Rossmann-like Domain"/>
    <property type="match status" value="2"/>
</dbReference>
<dbReference type="EMBL" id="JASMQC010000006">
    <property type="protein sequence ID" value="KAK1944325.1"/>
    <property type="molecule type" value="Genomic_DNA"/>
</dbReference>
<evidence type="ECO:0000256" key="1">
    <source>
        <dbReference type="ARBA" id="ARBA00010928"/>
    </source>
</evidence>
<dbReference type="InterPro" id="IPR000683">
    <property type="entry name" value="Gfo/Idh/MocA-like_OxRdtase_N"/>
</dbReference>
<feature type="domain" description="GFO/IDH/MocA-like oxidoreductase" evidence="8">
    <location>
        <begin position="145"/>
        <end position="257"/>
    </location>
</feature>
<dbReference type="GO" id="GO:0047837">
    <property type="term" value="F:D-xylose 1-dehydrogenase (NADP+) activity"/>
    <property type="evidence" value="ECO:0007669"/>
    <property type="project" value="UniProtKB-EC"/>
</dbReference>
<dbReference type="Gene3D" id="3.30.360.10">
    <property type="entry name" value="Dihydrodipicolinate Reductase, domain 2"/>
    <property type="match status" value="2"/>
</dbReference>
<evidence type="ECO:0000259" key="8">
    <source>
        <dbReference type="Pfam" id="PF22725"/>
    </source>
</evidence>
<feature type="domain" description="Gfo/Idh/MocA-like oxidoreductase N-terminal" evidence="7">
    <location>
        <begin position="348"/>
        <end position="465"/>
    </location>
</feature>
<dbReference type="Pfam" id="PF01408">
    <property type="entry name" value="GFO_IDH_MocA"/>
    <property type="match status" value="2"/>
</dbReference>
<accession>A0AAD9GTK3</accession>
<evidence type="ECO:0000256" key="2">
    <source>
        <dbReference type="ARBA" id="ARBA00023002"/>
    </source>
</evidence>
<proteinExistence type="inferred from homology"/>
<dbReference type="InterPro" id="IPR036291">
    <property type="entry name" value="NAD(P)-bd_dom_sf"/>
</dbReference>
<reference evidence="9" key="1">
    <citation type="submission" date="2023-08" db="EMBL/GenBank/DDBJ databases">
        <title>Reference Genome Resource for the Citrus Pathogen Phytophthora citrophthora.</title>
        <authorList>
            <person name="Moller H."/>
            <person name="Coetzee B."/>
            <person name="Rose L.J."/>
            <person name="Van Niekerk J.M."/>
        </authorList>
    </citation>
    <scope>NUCLEOTIDE SEQUENCE</scope>
    <source>
        <strain evidence="9">STE-U-9442</strain>
    </source>
</reference>
<dbReference type="GO" id="GO:0000166">
    <property type="term" value="F:nucleotide binding"/>
    <property type="evidence" value="ECO:0007669"/>
    <property type="project" value="InterPro"/>
</dbReference>
<dbReference type="InterPro" id="IPR050984">
    <property type="entry name" value="Gfo/Idh/MocA_domain"/>
</dbReference>
<sequence>MALFKLYSMTDTTRLRWGFLGCGRISHAFAGAIKPLKTVTFQACAARSLENAQQFATEHGVARAYDSYEALCSDPEVDVVYIGTLHPWHCEHTTLALNHGKHVLVEKPMAMNAKQSASLIALAREKKLFLMEGMWTRFFPSIKFVRKLLEDNDIGEVRHVHAEIGYPFPTDEARLWKNELGGGGLLDIGIYPLAFTTMVFGTEPEKVTSAGTLNDGGVDVHNSVTLGYSNQRFATIEYSMLVQLNETVTISGTTGRIHIHTPAHLAPEISVIRSVGPGKEETKTTQFPWPDPESGYSGFRHEGEAVTKAIQAKKLEAEEYPLNESLGIMSLMDKIRKDIGLVNRNTPLRWGVLGCGRISHTFVSNAKPLETAIFHACAARSMDRAQEFANAHGIPHAYDSYRALLSDAEIDVVYIGTIHPTHCELAQLALNHGKHVLVEKPMAMNSKEAEAVITLAKQKRLFFMEGMWARFFPAVRYVRQLIDEGVIGDVHHVHSAFGVRFKADNDRIWKKELGGGGLLDIGIYVLATATMVLGYEPEKVSSAGKLNDEGVDVYSSVTLEYSGQRFATLEYSTLAKISETVTITGTRGRIFIHPPAHATMEISVITYSDDGKDTEKTSRFPWPNPSDHHSGFLYEAEAVTEAIRSHQIECNEYPHAESLGIMKIMDTIRHDLKLVYTADTP</sequence>
<keyword evidence="2" id="KW-0560">Oxidoreductase</keyword>
<feature type="region of interest" description="Disordered" evidence="6">
    <location>
        <begin position="279"/>
        <end position="298"/>
    </location>
</feature>
<name>A0AAD9GTK3_9STRA</name>